<evidence type="ECO:0000313" key="1">
    <source>
        <dbReference type="EMBL" id="CNV01372.1"/>
    </source>
</evidence>
<dbReference type="Proteomes" id="UP000042394">
    <property type="component" value="Unassembled WGS sequence"/>
</dbReference>
<reference evidence="1 2" key="1">
    <citation type="submission" date="2015-03" db="EMBL/GenBank/DDBJ databases">
        <authorList>
            <consortium name="Pathogen Informatics"/>
        </authorList>
    </citation>
    <scope>NUCLEOTIDE SEQUENCE [LARGE SCALE GENOMIC DNA]</scope>
    <source>
        <strain evidence="1 2">D4891</strain>
    </source>
</reference>
<sequence>MGTVSRHQHAASYHIAVFQSDVNLLLGTRHAGYALRAVQRNAWRFTQERKQTQPDIMQLRNVPQRCQTVVLRVESHKSGMAAIADVYGVDCRCAIGNRLPDANSRQLLTSARRQRNRSGVKAGMTVGFRRFRFNQVYRQRPMTELRDGQRQRRACHAAANDNDAHCCRAAAINASMSSAFFTTPAVRFSLPVSVMTMSSSIRTPMPRYASGTSASGAI</sequence>
<dbReference type="AlphaFoldDB" id="A0A655E3M2"/>
<accession>A0A655E3M2</accession>
<evidence type="ECO:0000313" key="2">
    <source>
        <dbReference type="Proteomes" id="UP000042394"/>
    </source>
</evidence>
<protein>
    <submittedName>
        <fullName evidence="1">Uncharacterized protein</fullName>
    </submittedName>
</protein>
<proteinExistence type="predicted"/>
<gene>
    <name evidence="1" type="ORF">ERS008207_04051</name>
</gene>
<dbReference type="EMBL" id="CQPD01000053">
    <property type="protein sequence ID" value="CNV01372.1"/>
    <property type="molecule type" value="Genomic_DNA"/>
</dbReference>
<organism evidence="1 2">
    <name type="scientific">Salmonella enterica subsp. enterica serovar Bovismorbificans</name>
    <dbReference type="NCBI Taxonomy" id="58097"/>
    <lineage>
        <taxon>Bacteria</taxon>
        <taxon>Pseudomonadati</taxon>
        <taxon>Pseudomonadota</taxon>
        <taxon>Gammaproteobacteria</taxon>
        <taxon>Enterobacterales</taxon>
        <taxon>Enterobacteriaceae</taxon>
        <taxon>Salmonella</taxon>
    </lineage>
</organism>
<name>A0A655E3M2_SALET</name>